<evidence type="ECO:0000256" key="3">
    <source>
        <dbReference type="ARBA" id="ARBA00022630"/>
    </source>
</evidence>
<feature type="binding site" evidence="10">
    <location>
        <position position="161"/>
    </location>
    <ligand>
        <name>FAD</name>
        <dbReference type="ChEBI" id="CHEBI:57692"/>
    </ligand>
</feature>
<feature type="binding site" evidence="10">
    <location>
        <position position="197"/>
    </location>
    <ligand>
        <name>FAD</name>
        <dbReference type="ChEBI" id="CHEBI:57692"/>
    </ligand>
</feature>
<feature type="binding site" evidence="10">
    <location>
        <position position="133"/>
    </location>
    <ligand>
        <name>FAD</name>
        <dbReference type="ChEBI" id="CHEBI:57692"/>
    </ligand>
</feature>
<name>A0A7C9JAK4_9ACTN</name>
<keyword evidence="13" id="KW-1185">Reference proteome</keyword>
<keyword evidence="5 10" id="KW-0274">FAD</keyword>
<evidence type="ECO:0000256" key="8">
    <source>
        <dbReference type="ARBA" id="ARBA00048779"/>
    </source>
</evidence>
<dbReference type="Gene3D" id="3.20.20.220">
    <property type="match status" value="1"/>
</dbReference>
<keyword evidence="4 10" id="KW-0547">Nucleotide-binding</keyword>
<evidence type="ECO:0000256" key="7">
    <source>
        <dbReference type="ARBA" id="ARBA00023062"/>
    </source>
</evidence>
<gene>
    <name evidence="12" type="ORF">GT755_05090</name>
</gene>
<dbReference type="InterPro" id="IPR029041">
    <property type="entry name" value="FAD-linked_oxidoreductase-like"/>
</dbReference>
<dbReference type="Pfam" id="PF01619">
    <property type="entry name" value="Pro_dh"/>
    <property type="match status" value="1"/>
</dbReference>
<dbReference type="AlphaFoldDB" id="A0A7C9JAK4"/>
<keyword evidence="7" id="KW-0642">Proline metabolism</keyword>
<keyword evidence="3" id="KW-0285">Flavoprotein</keyword>
<evidence type="ECO:0000256" key="9">
    <source>
        <dbReference type="PIRSR" id="PIRSR000196-1"/>
    </source>
</evidence>
<evidence type="ECO:0000256" key="2">
    <source>
        <dbReference type="ARBA" id="ARBA00012695"/>
    </source>
</evidence>
<evidence type="ECO:0000313" key="12">
    <source>
        <dbReference type="EMBL" id="NAS21061.1"/>
    </source>
</evidence>
<dbReference type="PANTHER" id="PTHR13914:SF0">
    <property type="entry name" value="PROLINE DEHYDROGENASE 1, MITOCHONDRIAL"/>
    <property type="match status" value="1"/>
</dbReference>
<evidence type="ECO:0000256" key="4">
    <source>
        <dbReference type="ARBA" id="ARBA00022741"/>
    </source>
</evidence>
<comment type="caution">
    <text evidence="12">The sequence shown here is derived from an EMBL/GenBank/DDBJ whole genome shotgun (WGS) entry which is preliminary data.</text>
</comment>
<protein>
    <recommendedName>
        <fullName evidence="2">proline dehydrogenase</fullName>
        <ecNumber evidence="2">1.5.5.2</ecNumber>
    </recommendedName>
</protein>
<proteinExistence type="predicted"/>
<dbReference type="InterPro" id="IPR008219">
    <property type="entry name" value="PRODH_bac_arc"/>
</dbReference>
<dbReference type="InterPro" id="IPR002872">
    <property type="entry name" value="Proline_DH_dom"/>
</dbReference>
<organism evidence="12 13">
    <name type="scientific">Herbidospora solisilvae</name>
    <dbReference type="NCBI Taxonomy" id="2696284"/>
    <lineage>
        <taxon>Bacteria</taxon>
        <taxon>Bacillati</taxon>
        <taxon>Actinomycetota</taxon>
        <taxon>Actinomycetes</taxon>
        <taxon>Streptosporangiales</taxon>
        <taxon>Streptosporangiaceae</taxon>
        <taxon>Herbidospora</taxon>
    </lineage>
</organism>
<dbReference type="GO" id="GO:0010133">
    <property type="term" value="P:L-proline catabolic process to L-glutamate"/>
    <property type="evidence" value="ECO:0007669"/>
    <property type="project" value="UniProtKB-UniPathway"/>
</dbReference>
<dbReference type="PIRSF" id="PIRSF000196">
    <property type="entry name" value="Pro_dehydrog"/>
    <property type="match status" value="1"/>
</dbReference>
<evidence type="ECO:0000259" key="11">
    <source>
        <dbReference type="Pfam" id="PF01619"/>
    </source>
</evidence>
<evidence type="ECO:0000256" key="10">
    <source>
        <dbReference type="PIRSR" id="PIRSR000196-2"/>
    </source>
</evidence>
<comment type="catalytic activity">
    <reaction evidence="8">
        <text>L-proline + a quinone = (S)-1-pyrroline-5-carboxylate + a quinol + H(+)</text>
        <dbReference type="Rhea" id="RHEA:23784"/>
        <dbReference type="ChEBI" id="CHEBI:15378"/>
        <dbReference type="ChEBI" id="CHEBI:17388"/>
        <dbReference type="ChEBI" id="CHEBI:24646"/>
        <dbReference type="ChEBI" id="CHEBI:60039"/>
        <dbReference type="ChEBI" id="CHEBI:132124"/>
        <dbReference type="EC" id="1.5.5.2"/>
    </reaction>
</comment>
<reference evidence="12 13" key="1">
    <citation type="submission" date="2020-01" db="EMBL/GenBank/DDBJ databases">
        <title>Herbidospora sp. NEAU-GS84 nov., a novel actinomycete isolated from soil.</title>
        <authorList>
            <person name="Han L."/>
        </authorList>
    </citation>
    <scope>NUCLEOTIDE SEQUENCE [LARGE SCALE GENOMIC DNA]</scope>
    <source>
        <strain evidence="12 13">NEAU-GS84</strain>
    </source>
</reference>
<feature type="binding site" evidence="9">
    <location>
        <position position="285"/>
    </location>
    <ligand>
        <name>substrate</name>
    </ligand>
</feature>
<evidence type="ECO:0000256" key="1">
    <source>
        <dbReference type="ARBA" id="ARBA00004739"/>
    </source>
</evidence>
<feature type="binding site" evidence="10">
    <location>
        <begin position="222"/>
        <end position="223"/>
    </location>
    <ligand>
        <name>FAD</name>
        <dbReference type="ChEBI" id="CHEBI:57692"/>
    </ligand>
</feature>
<dbReference type="EMBL" id="WXEW01000001">
    <property type="protein sequence ID" value="NAS21061.1"/>
    <property type="molecule type" value="Genomic_DNA"/>
</dbReference>
<dbReference type="PANTHER" id="PTHR13914">
    <property type="entry name" value="PROLINE OXIDASE"/>
    <property type="match status" value="1"/>
</dbReference>
<dbReference type="RefSeq" id="WP_161478490.1">
    <property type="nucleotide sequence ID" value="NZ_WXEW01000001.1"/>
</dbReference>
<dbReference type="InterPro" id="IPR015659">
    <property type="entry name" value="Proline_oxidase"/>
</dbReference>
<keyword evidence="6" id="KW-0560">Oxidoreductase</keyword>
<feature type="binding site" evidence="9">
    <location>
        <position position="98"/>
    </location>
    <ligand>
        <name>substrate</name>
    </ligand>
</feature>
<feature type="domain" description="Proline dehydrogenase" evidence="11">
    <location>
        <begin position="43"/>
        <end position="295"/>
    </location>
</feature>
<evidence type="ECO:0000256" key="6">
    <source>
        <dbReference type="ARBA" id="ARBA00023002"/>
    </source>
</evidence>
<dbReference type="GO" id="GO:0004657">
    <property type="term" value="F:proline dehydrogenase activity"/>
    <property type="evidence" value="ECO:0007669"/>
    <property type="project" value="UniProtKB-EC"/>
</dbReference>
<evidence type="ECO:0000256" key="5">
    <source>
        <dbReference type="ARBA" id="ARBA00022827"/>
    </source>
</evidence>
<feature type="binding site" evidence="10">
    <location>
        <begin position="183"/>
        <end position="185"/>
    </location>
    <ligand>
        <name>FAD</name>
        <dbReference type="ChEBI" id="CHEBI:57692"/>
    </ligand>
</feature>
<dbReference type="SUPFAM" id="SSF51730">
    <property type="entry name" value="FAD-linked oxidoreductase"/>
    <property type="match status" value="1"/>
</dbReference>
<feature type="binding site" evidence="9">
    <location>
        <position position="284"/>
    </location>
    <ligand>
        <name>substrate</name>
    </ligand>
</feature>
<comment type="pathway">
    <text evidence="1">Amino-acid degradation; L-proline degradation into L-glutamate; L-glutamate from L-proline: step 1/2.</text>
</comment>
<sequence>MLGSTLLAVSRNPLARKAVTALPPTRRVVDRFVAGEATADAVAAADRLTRSGLMVTIDHLGEEVRDTDAAVATTKAYVELLGALAPLGLGHRAEVSVKLSAVGQALDDAMALEHAREICEAALSAGATVTLDMEDHTTVDSTLGILRDLRADFSDVGVAVQAYLFRSEADCHDLRDSRVRLVKGAYREPASVAYQKKNDVDLAYVRCLKVLMAGAGHPMVATHDDRLISIAELLADRHDRPRDTYEYQMLYGIRTDKQQALANSGALVRVYVPYGDDWYGYFMRRLAERPANVAFFLRSLGVGTLPLVNKRDSNSSHTGRRTS</sequence>
<dbReference type="UniPathway" id="UPA00261">
    <property type="reaction ID" value="UER00373"/>
</dbReference>
<dbReference type="GO" id="GO:0000166">
    <property type="term" value="F:nucleotide binding"/>
    <property type="evidence" value="ECO:0007669"/>
    <property type="project" value="UniProtKB-KW"/>
</dbReference>
<evidence type="ECO:0000313" key="13">
    <source>
        <dbReference type="Proteomes" id="UP000479526"/>
    </source>
</evidence>
<dbReference type="EC" id="1.5.5.2" evidence="2"/>
<accession>A0A7C9JAK4</accession>
<dbReference type="Proteomes" id="UP000479526">
    <property type="component" value="Unassembled WGS sequence"/>
</dbReference>
<comment type="cofactor">
    <cofactor evidence="10">
        <name>FAD</name>
        <dbReference type="ChEBI" id="CHEBI:57692"/>
    </cofactor>
    <text evidence="10">Binds 1 FAD per subunit.</text>
</comment>